<reference evidence="3" key="1">
    <citation type="journal article" date="2019" name="J. Virol.">
        <title>Medusavirus, a novel large DNA virus discovered from hot spring water.</title>
        <authorList>
            <person name="Yoshikawa G."/>
            <person name="Blanc-Mathieu R."/>
            <person name="Song C."/>
            <person name="Kayama Y."/>
            <person name="Mochizuki T."/>
            <person name="Murata K."/>
            <person name="Ogata H."/>
            <person name="Takemura M."/>
        </authorList>
    </citation>
    <scope>NUCLEOTIDE SEQUENCE [LARGE SCALE GENOMIC DNA]</scope>
</reference>
<protein>
    <submittedName>
        <fullName evidence="2">Uncharacterized protein</fullName>
    </submittedName>
</protein>
<dbReference type="EMBL" id="AP018495">
    <property type="protein sequence ID" value="BBI30163.1"/>
    <property type="molecule type" value="Genomic_DNA"/>
</dbReference>
<evidence type="ECO:0000313" key="3">
    <source>
        <dbReference type="Proteomes" id="UP001161669"/>
    </source>
</evidence>
<sequence length="214" mass="24410">MQSTATTKRTTPETADPTAEPIAKRQRKGRVQHHVRVPGRLVPPSNPETIMWSQMHAIGLRSPHVERLINEHFLTKGETELINDIAARCTRRHIYPSGYEFGLLVHVAERFISTIPVEEPEEDAPADEKKRYLVKLGFPATFVDTLFQILPAMHIARSDPIDLAYDFAYIGARLHCMELEGQIRRGWFNDAIEQPSLFSQFDHRALADVALIYN</sequence>
<feature type="compositionally biased region" description="Basic residues" evidence="1">
    <location>
        <begin position="24"/>
        <end position="37"/>
    </location>
</feature>
<dbReference type="Proteomes" id="UP001161669">
    <property type="component" value="Segment"/>
</dbReference>
<name>A0A3T1CWG2_9VIRU</name>
<dbReference type="KEGG" id="vg:80540515"/>
<evidence type="ECO:0000256" key="1">
    <source>
        <dbReference type="SAM" id="MobiDB-lite"/>
    </source>
</evidence>
<evidence type="ECO:0000313" key="2">
    <source>
        <dbReference type="EMBL" id="BBI30163.1"/>
    </source>
</evidence>
<feature type="compositionally biased region" description="Low complexity" evidence="1">
    <location>
        <begin position="1"/>
        <end position="21"/>
    </location>
</feature>
<accession>A0A3T1CWG2</accession>
<keyword evidence="3" id="KW-1185">Reference proteome</keyword>
<proteinExistence type="predicted"/>
<feature type="region of interest" description="Disordered" evidence="1">
    <location>
        <begin position="1"/>
        <end position="42"/>
    </location>
</feature>
<organism evidence="2 3">
    <name type="scientific">Acanthamoeba castellanii medusavirus J1</name>
    <dbReference type="NCBI Taxonomy" id="3114988"/>
    <lineage>
        <taxon>Viruses</taxon>
        <taxon>Varidnaviria</taxon>
        <taxon>Bamfordvirae</taxon>
        <taxon>Nucleocytoviricota</taxon>
        <taxon>Megaviricetes</taxon>
        <taxon>Mamonoviridae</taxon>
        <taxon>Medusavirus</taxon>
        <taxon>Medusavirus medusae</taxon>
    </lineage>
</organism>